<proteinExistence type="predicted"/>
<dbReference type="PANTHER" id="PTHR23279">
    <property type="entry name" value="DEFECTIVE PROBOSCIS EXTENSION RESPONSE DPR -RELATED"/>
    <property type="match status" value="1"/>
</dbReference>
<feature type="compositionally biased region" description="Low complexity" evidence="1">
    <location>
        <begin position="203"/>
        <end position="220"/>
    </location>
</feature>
<dbReference type="GO" id="GO:0032589">
    <property type="term" value="C:neuron projection membrane"/>
    <property type="evidence" value="ECO:0007669"/>
    <property type="project" value="TreeGrafter"/>
</dbReference>
<feature type="domain" description="Ig-like" evidence="2">
    <location>
        <begin position="344"/>
        <end position="448"/>
    </location>
</feature>
<dbReference type="InterPro" id="IPR007110">
    <property type="entry name" value="Ig-like_dom"/>
</dbReference>
<dbReference type="SMART" id="SM00408">
    <property type="entry name" value="IGc2"/>
    <property type="match status" value="2"/>
</dbReference>
<dbReference type="AlphaFoldDB" id="A0A8D8AMJ5"/>
<dbReference type="PROSITE" id="PS50835">
    <property type="entry name" value="IG_LIKE"/>
    <property type="match status" value="2"/>
</dbReference>
<dbReference type="InterPro" id="IPR037448">
    <property type="entry name" value="Zig-8"/>
</dbReference>
<dbReference type="SUPFAM" id="SSF48726">
    <property type="entry name" value="Immunoglobulin"/>
    <property type="match status" value="2"/>
</dbReference>
<dbReference type="PANTHER" id="PTHR23279:SF37">
    <property type="entry name" value="DEFECTIVE PROBOSCIS EXTENSION RESPONSE 13, ISOFORM B"/>
    <property type="match status" value="1"/>
</dbReference>
<protein>
    <submittedName>
        <fullName evidence="3">Myotilin</fullName>
    </submittedName>
</protein>
<feature type="domain" description="Ig-like" evidence="2">
    <location>
        <begin position="245"/>
        <end position="341"/>
    </location>
</feature>
<reference evidence="3" key="1">
    <citation type="submission" date="2021-05" db="EMBL/GenBank/DDBJ databases">
        <authorList>
            <person name="Alioto T."/>
            <person name="Alioto T."/>
            <person name="Gomez Garrido J."/>
        </authorList>
    </citation>
    <scope>NUCLEOTIDE SEQUENCE</scope>
</reference>
<dbReference type="SMART" id="SM00406">
    <property type="entry name" value="IGv"/>
    <property type="match status" value="1"/>
</dbReference>
<dbReference type="SMART" id="SM00409">
    <property type="entry name" value="IG"/>
    <property type="match status" value="2"/>
</dbReference>
<dbReference type="Pfam" id="PF13927">
    <property type="entry name" value="Ig_3"/>
    <property type="match status" value="1"/>
</dbReference>
<organism evidence="3">
    <name type="scientific">Culex pipiens</name>
    <name type="common">House mosquito</name>
    <dbReference type="NCBI Taxonomy" id="7175"/>
    <lineage>
        <taxon>Eukaryota</taxon>
        <taxon>Metazoa</taxon>
        <taxon>Ecdysozoa</taxon>
        <taxon>Arthropoda</taxon>
        <taxon>Hexapoda</taxon>
        <taxon>Insecta</taxon>
        <taxon>Pterygota</taxon>
        <taxon>Neoptera</taxon>
        <taxon>Endopterygota</taxon>
        <taxon>Diptera</taxon>
        <taxon>Nematocera</taxon>
        <taxon>Culicoidea</taxon>
        <taxon>Culicidae</taxon>
        <taxon>Culicinae</taxon>
        <taxon>Culicini</taxon>
        <taxon>Culex</taxon>
        <taxon>Culex</taxon>
    </lineage>
</organism>
<evidence type="ECO:0000256" key="1">
    <source>
        <dbReference type="SAM" id="MobiDB-lite"/>
    </source>
</evidence>
<dbReference type="GO" id="GO:0050808">
    <property type="term" value="P:synapse organization"/>
    <property type="evidence" value="ECO:0007669"/>
    <property type="project" value="TreeGrafter"/>
</dbReference>
<dbReference type="EMBL" id="HBUE01031877">
    <property type="protein sequence ID" value="CAG6456862.1"/>
    <property type="molecule type" value="Transcribed_RNA"/>
</dbReference>
<feature type="region of interest" description="Disordered" evidence="1">
    <location>
        <begin position="73"/>
        <end position="186"/>
    </location>
</feature>
<sequence length="495" mass="52876">MILWGSGRRRRRRRLEVPPGGGGAFSGSLVQLTKWCTTLFIILESTAVGSDLSPSTTQSPTNVSSSSISIASSSSTLTSSSGPLGTHPTLTVADHSSSSSPPPPPPRFEALVQPLPRGHLGDGSRPTAAATDDGDEDPLLLLGGFRFPAQLHPPAASSGSSSSVRTSPQGEEEDGHSGPLPLPVSAAQGAKSNLVNLGLSSSSGVSGISKIKSASSVSSGGDKKKLPEGESGGAANRLDGEFRGPEIEGNFSKMYFETENLTTVSSQVGSIAVLPCVVRNIGEGVVSWIRRKDYHLLTIGVTTYSSDERFNIIRSEDSEEWPLQIKYVQLRDAGLYECQVSTHPPTSIFVQLDVVEAKAEIFGPSEKYLKPGSTLRLTCRVVKSNEPPLYIFWYHNNRMINYDVHRGVNVSTEADNRYSELVITHTNTLNSGNYSCVSNNAVAASTLVHILNGENPAAMQHGDHGNGVLVAVQYRLLLGTIVTYQVINRLLCARH</sequence>
<accession>A0A8D8AMJ5</accession>
<feature type="region of interest" description="Disordered" evidence="1">
    <location>
        <begin position="203"/>
        <end position="244"/>
    </location>
</feature>
<dbReference type="Pfam" id="PF07686">
    <property type="entry name" value="V-set"/>
    <property type="match status" value="1"/>
</dbReference>
<evidence type="ECO:0000259" key="2">
    <source>
        <dbReference type="PROSITE" id="PS50835"/>
    </source>
</evidence>
<name>A0A8D8AMJ5_CULPI</name>
<dbReference type="EMBL" id="HBUE01031876">
    <property type="protein sequence ID" value="CAG6456861.1"/>
    <property type="molecule type" value="Transcribed_RNA"/>
</dbReference>
<dbReference type="InterPro" id="IPR013106">
    <property type="entry name" value="Ig_V-set"/>
</dbReference>
<dbReference type="InterPro" id="IPR036179">
    <property type="entry name" value="Ig-like_dom_sf"/>
</dbReference>
<dbReference type="EMBL" id="HBUE01031878">
    <property type="protein sequence ID" value="CAG6456863.1"/>
    <property type="molecule type" value="Transcribed_RNA"/>
</dbReference>
<dbReference type="FunFam" id="2.60.40.10:FF:001320">
    <property type="entry name" value="Putative Defective proboscis extension response"/>
    <property type="match status" value="1"/>
</dbReference>
<dbReference type="InterPro" id="IPR003598">
    <property type="entry name" value="Ig_sub2"/>
</dbReference>
<dbReference type="InterPro" id="IPR013783">
    <property type="entry name" value="Ig-like_fold"/>
</dbReference>
<dbReference type="FunFam" id="2.60.40.10:FF:000129">
    <property type="entry name" value="CLUMA_CG018772, isoform A"/>
    <property type="match status" value="1"/>
</dbReference>
<dbReference type="Gene3D" id="2.60.40.10">
    <property type="entry name" value="Immunoglobulins"/>
    <property type="match status" value="2"/>
</dbReference>
<evidence type="ECO:0000313" key="3">
    <source>
        <dbReference type="EMBL" id="CAG6456861.1"/>
    </source>
</evidence>
<dbReference type="InterPro" id="IPR003599">
    <property type="entry name" value="Ig_sub"/>
</dbReference>